<dbReference type="PANTHER" id="PTHR48112">
    <property type="entry name" value="HIGH MOBILITY GROUP PROTEIN DSP1"/>
    <property type="match status" value="1"/>
</dbReference>
<dbReference type="GO" id="GO:0003677">
    <property type="term" value="F:DNA binding"/>
    <property type="evidence" value="ECO:0007669"/>
    <property type="project" value="UniProtKB-UniRule"/>
</dbReference>
<evidence type="ECO:0000256" key="3">
    <source>
        <dbReference type="SAM" id="MobiDB-lite"/>
    </source>
</evidence>
<gene>
    <name evidence="5" type="ORF">QR46_1805</name>
</gene>
<dbReference type="GO" id="GO:0005634">
    <property type="term" value="C:nucleus"/>
    <property type="evidence" value="ECO:0007669"/>
    <property type="project" value="UniProtKB-UniRule"/>
</dbReference>
<dbReference type="Gene3D" id="1.10.30.10">
    <property type="entry name" value="High mobility group box domain"/>
    <property type="match status" value="1"/>
</dbReference>
<evidence type="ECO:0000259" key="4">
    <source>
        <dbReference type="PROSITE" id="PS50118"/>
    </source>
</evidence>
<feature type="compositionally biased region" description="Basic and acidic residues" evidence="3">
    <location>
        <begin position="102"/>
        <end position="126"/>
    </location>
</feature>
<dbReference type="PROSITE" id="PS50118">
    <property type="entry name" value="HMG_BOX_2"/>
    <property type="match status" value="1"/>
</dbReference>
<dbReference type="CDD" id="cd00084">
    <property type="entry name" value="HMG-box_SF"/>
    <property type="match status" value="1"/>
</dbReference>
<dbReference type="EMBL" id="JXTI01000041">
    <property type="protein sequence ID" value="KWX14179.1"/>
    <property type="molecule type" value="Genomic_DNA"/>
</dbReference>
<sequence>MLSWSSGKLFYLSASKLVCSFRNKMATEGKPIKPLTSFFLFKKDNQSKVSEFPRGEQAKELGRLWQELSDDEKNTYSKRHKDAMEQYTHDLEQWYLAHPEERIKDKEEAERQRQRNKEKKEKEKRPGQQSAKTAPKRSKAADADNLLMCFTVAQLKKRRLEFSDVPIYPTNTVKRTIRTALNEMSDADKELWLNFWYDLDEENRNKVKQFYQEWKELKAKD</sequence>
<evidence type="ECO:0000256" key="2">
    <source>
        <dbReference type="PROSITE-ProRule" id="PRU00267"/>
    </source>
</evidence>
<dbReference type="VEuPathDB" id="GiardiaDB:QR46_1805"/>
<feature type="DNA-binding region" description="HMG box" evidence="2">
    <location>
        <begin position="31"/>
        <end position="95"/>
    </location>
</feature>
<reference evidence="5 6" key="1">
    <citation type="journal article" date="2015" name="Mol. Biochem. Parasitol.">
        <title>Identification of polymorphic genes for use in assemblage B genotyping assays through comparative genomics of multiple assemblage B Giardia duodenalis isolates.</title>
        <authorList>
            <person name="Wielinga C."/>
            <person name="Thompson R.C."/>
            <person name="Monis P."/>
            <person name="Ryan U."/>
        </authorList>
    </citation>
    <scope>NUCLEOTIDE SEQUENCE [LARGE SCALE GENOMIC DNA]</scope>
    <source>
        <strain evidence="5 6">BAH15c1</strain>
    </source>
</reference>
<feature type="domain" description="HMG box" evidence="4">
    <location>
        <begin position="31"/>
        <end position="95"/>
    </location>
</feature>
<dbReference type="InterPro" id="IPR050342">
    <property type="entry name" value="HMGB"/>
</dbReference>
<proteinExistence type="predicted"/>
<dbReference type="AlphaFoldDB" id="A0A132NVT5"/>
<dbReference type="SMART" id="SM00398">
    <property type="entry name" value="HMG"/>
    <property type="match status" value="1"/>
</dbReference>
<dbReference type="Pfam" id="PF00505">
    <property type="entry name" value="HMG_box"/>
    <property type="match status" value="1"/>
</dbReference>
<evidence type="ECO:0000313" key="6">
    <source>
        <dbReference type="Proteomes" id="UP000070089"/>
    </source>
</evidence>
<dbReference type="SUPFAM" id="SSF47095">
    <property type="entry name" value="HMG-box"/>
    <property type="match status" value="1"/>
</dbReference>
<dbReference type="Proteomes" id="UP000070089">
    <property type="component" value="Unassembled WGS sequence"/>
</dbReference>
<organism evidence="5 6">
    <name type="scientific">Giardia duodenalis assemblage B</name>
    <dbReference type="NCBI Taxonomy" id="1394984"/>
    <lineage>
        <taxon>Eukaryota</taxon>
        <taxon>Metamonada</taxon>
        <taxon>Diplomonadida</taxon>
        <taxon>Hexamitidae</taxon>
        <taxon>Giardiinae</taxon>
        <taxon>Giardia</taxon>
    </lineage>
</organism>
<comment type="caution">
    <text evidence="5">The sequence shown here is derived from an EMBL/GenBank/DDBJ whole genome shotgun (WGS) entry which is preliminary data.</text>
</comment>
<keyword evidence="2" id="KW-0539">Nucleus</keyword>
<feature type="region of interest" description="Disordered" evidence="3">
    <location>
        <begin position="102"/>
        <end position="140"/>
    </location>
</feature>
<evidence type="ECO:0000313" key="5">
    <source>
        <dbReference type="EMBL" id="KWX14179.1"/>
    </source>
</evidence>
<name>A0A132NVT5_GIAIN</name>
<dbReference type="InterPro" id="IPR009071">
    <property type="entry name" value="HMG_box_dom"/>
</dbReference>
<protein>
    <recommendedName>
        <fullName evidence="4">HMG box domain-containing protein</fullName>
    </recommendedName>
</protein>
<evidence type="ECO:0000256" key="1">
    <source>
        <dbReference type="ARBA" id="ARBA00023125"/>
    </source>
</evidence>
<dbReference type="InterPro" id="IPR036910">
    <property type="entry name" value="HMG_box_dom_sf"/>
</dbReference>
<accession>A0A132NVT5</accession>
<keyword evidence="1 2" id="KW-0238">DNA-binding</keyword>
<dbReference type="OrthoDB" id="498543at2759"/>